<gene>
    <name evidence="1" type="ORF">BaRGS_00002317</name>
</gene>
<sequence>MTSRALAGSDRMKVVAESPFELVWGQPDNDVNVRSVYGKSRDLSVCCGYRSQHVGVTGEGSLWKTSRQSSSSQLV</sequence>
<name>A0ABD0M3Z3_9CAEN</name>
<dbReference type="Proteomes" id="UP001519460">
    <property type="component" value="Unassembled WGS sequence"/>
</dbReference>
<accession>A0ABD0M3Z3</accession>
<dbReference type="EMBL" id="JACVVK020000007">
    <property type="protein sequence ID" value="KAK7506205.1"/>
    <property type="molecule type" value="Genomic_DNA"/>
</dbReference>
<dbReference type="AlphaFoldDB" id="A0ABD0M3Z3"/>
<keyword evidence="2" id="KW-1185">Reference proteome</keyword>
<reference evidence="1 2" key="1">
    <citation type="journal article" date="2023" name="Sci. Data">
        <title>Genome assembly of the Korean intertidal mud-creeper Batillaria attramentaria.</title>
        <authorList>
            <person name="Patra A.K."/>
            <person name="Ho P.T."/>
            <person name="Jun S."/>
            <person name="Lee S.J."/>
            <person name="Kim Y."/>
            <person name="Won Y.J."/>
        </authorList>
    </citation>
    <scope>NUCLEOTIDE SEQUENCE [LARGE SCALE GENOMIC DNA]</scope>
    <source>
        <strain evidence="1">Wonlab-2016</strain>
    </source>
</reference>
<comment type="caution">
    <text evidence="1">The sequence shown here is derived from an EMBL/GenBank/DDBJ whole genome shotgun (WGS) entry which is preliminary data.</text>
</comment>
<proteinExistence type="predicted"/>
<evidence type="ECO:0000313" key="1">
    <source>
        <dbReference type="EMBL" id="KAK7506205.1"/>
    </source>
</evidence>
<protein>
    <submittedName>
        <fullName evidence="1">Uncharacterized protein</fullName>
    </submittedName>
</protein>
<evidence type="ECO:0000313" key="2">
    <source>
        <dbReference type="Proteomes" id="UP001519460"/>
    </source>
</evidence>
<organism evidence="1 2">
    <name type="scientific">Batillaria attramentaria</name>
    <dbReference type="NCBI Taxonomy" id="370345"/>
    <lineage>
        <taxon>Eukaryota</taxon>
        <taxon>Metazoa</taxon>
        <taxon>Spiralia</taxon>
        <taxon>Lophotrochozoa</taxon>
        <taxon>Mollusca</taxon>
        <taxon>Gastropoda</taxon>
        <taxon>Caenogastropoda</taxon>
        <taxon>Sorbeoconcha</taxon>
        <taxon>Cerithioidea</taxon>
        <taxon>Batillariidae</taxon>
        <taxon>Batillaria</taxon>
    </lineage>
</organism>